<keyword evidence="1" id="KW-0805">Transcription regulation</keyword>
<dbReference type="PANTHER" id="PTHR47506">
    <property type="entry name" value="TRANSCRIPTIONAL REGULATORY PROTEIN"/>
    <property type="match status" value="1"/>
</dbReference>
<evidence type="ECO:0000256" key="2">
    <source>
        <dbReference type="ARBA" id="ARBA00023125"/>
    </source>
</evidence>
<dbReference type="EMBL" id="JBHMCY010000045">
    <property type="protein sequence ID" value="MFB9465404.1"/>
    <property type="molecule type" value="Genomic_DNA"/>
</dbReference>
<dbReference type="Gene3D" id="1.10.10.60">
    <property type="entry name" value="Homeodomain-like"/>
    <property type="match status" value="1"/>
</dbReference>
<protein>
    <submittedName>
        <fullName evidence="6">TetR/AcrR family transcriptional regulator</fullName>
    </submittedName>
</protein>
<gene>
    <name evidence="6" type="ORF">ACFF45_22480</name>
</gene>
<comment type="caution">
    <text evidence="6">The sequence shown here is derived from an EMBL/GenBank/DDBJ whole genome shotgun (WGS) entry which is preliminary data.</text>
</comment>
<dbReference type="Proteomes" id="UP001589709">
    <property type="component" value="Unassembled WGS sequence"/>
</dbReference>
<dbReference type="SUPFAM" id="SSF46689">
    <property type="entry name" value="Homeodomain-like"/>
    <property type="match status" value="1"/>
</dbReference>
<dbReference type="InterPro" id="IPR001647">
    <property type="entry name" value="HTH_TetR"/>
</dbReference>
<dbReference type="Pfam" id="PF00440">
    <property type="entry name" value="TetR_N"/>
    <property type="match status" value="1"/>
</dbReference>
<evidence type="ECO:0000256" key="3">
    <source>
        <dbReference type="ARBA" id="ARBA00023163"/>
    </source>
</evidence>
<organism evidence="6 7">
    <name type="scientific">Streptomyces cinereospinus</name>
    <dbReference type="NCBI Taxonomy" id="285561"/>
    <lineage>
        <taxon>Bacteria</taxon>
        <taxon>Bacillati</taxon>
        <taxon>Actinomycetota</taxon>
        <taxon>Actinomycetes</taxon>
        <taxon>Kitasatosporales</taxon>
        <taxon>Streptomycetaceae</taxon>
        <taxon>Streptomyces</taxon>
    </lineage>
</organism>
<keyword evidence="2 4" id="KW-0238">DNA-binding</keyword>
<evidence type="ECO:0000256" key="4">
    <source>
        <dbReference type="PROSITE-ProRule" id="PRU00335"/>
    </source>
</evidence>
<accession>A0ABV5N536</accession>
<evidence type="ECO:0000313" key="6">
    <source>
        <dbReference type="EMBL" id="MFB9465404.1"/>
    </source>
</evidence>
<keyword evidence="7" id="KW-1185">Reference proteome</keyword>
<feature type="domain" description="HTH tetR-type" evidence="5">
    <location>
        <begin position="14"/>
        <end position="74"/>
    </location>
</feature>
<dbReference type="Gene3D" id="1.10.357.10">
    <property type="entry name" value="Tetracycline Repressor, domain 2"/>
    <property type="match status" value="1"/>
</dbReference>
<evidence type="ECO:0000259" key="5">
    <source>
        <dbReference type="PROSITE" id="PS50977"/>
    </source>
</evidence>
<evidence type="ECO:0000256" key="1">
    <source>
        <dbReference type="ARBA" id="ARBA00023015"/>
    </source>
</evidence>
<dbReference type="RefSeq" id="WP_381348234.1">
    <property type="nucleotide sequence ID" value="NZ_JBHMCY010000045.1"/>
</dbReference>
<sequence length="226" mass="24290">MPRTGTDGRIERGNQTRRTILRRAVEIASVEGLEGLSLGRLAGELDLSKSGVFALFGSKEELQLATVRAAVKVFIEYVVQPARDEPAGLGRLERLCHNWLTHSAQRVFPGGCFFYSVTAEYDARQGKVHDAVASAHGTWFALVEQMVDQAKETGEIRAAADSSQLAFELVALLEMANAESVLHGNFSCYAKAADGIISRLRSVATDPSLLPGTLALEPPAPAGPRA</sequence>
<feature type="DNA-binding region" description="H-T-H motif" evidence="4">
    <location>
        <begin position="37"/>
        <end position="56"/>
    </location>
</feature>
<evidence type="ECO:0000313" key="7">
    <source>
        <dbReference type="Proteomes" id="UP001589709"/>
    </source>
</evidence>
<dbReference type="Pfam" id="PF16925">
    <property type="entry name" value="TetR_C_13"/>
    <property type="match status" value="1"/>
</dbReference>
<name>A0ABV5N536_9ACTN</name>
<reference evidence="6 7" key="1">
    <citation type="submission" date="2024-09" db="EMBL/GenBank/DDBJ databases">
        <authorList>
            <person name="Sun Q."/>
            <person name="Mori K."/>
        </authorList>
    </citation>
    <scope>NUCLEOTIDE SEQUENCE [LARGE SCALE GENOMIC DNA]</scope>
    <source>
        <strain evidence="6 7">JCM 6917</strain>
    </source>
</reference>
<dbReference type="InterPro" id="IPR036271">
    <property type="entry name" value="Tet_transcr_reg_TetR-rel_C_sf"/>
</dbReference>
<dbReference type="PANTHER" id="PTHR47506:SF6">
    <property type="entry name" value="HTH-TYPE TRANSCRIPTIONAL REPRESSOR NEMR"/>
    <property type="match status" value="1"/>
</dbReference>
<proteinExistence type="predicted"/>
<dbReference type="PROSITE" id="PS50977">
    <property type="entry name" value="HTH_TETR_2"/>
    <property type="match status" value="1"/>
</dbReference>
<dbReference type="InterPro" id="IPR009057">
    <property type="entry name" value="Homeodomain-like_sf"/>
</dbReference>
<dbReference type="SUPFAM" id="SSF48498">
    <property type="entry name" value="Tetracyclin repressor-like, C-terminal domain"/>
    <property type="match status" value="1"/>
</dbReference>
<dbReference type="InterPro" id="IPR011075">
    <property type="entry name" value="TetR_C"/>
</dbReference>
<keyword evidence="3" id="KW-0804">Transcription</keyword>